<reference evidence="5 7" key="1">
    <citation type="submission" date="2014-09" db="EMBL/GenBank/DDBJ databases">
        <title>Xanthomonadaceae 3.5X direct submission.</title>
        <authorList>
            <person name="Fang T."/>
            <person name="Wang H."/>
        </authorList>
    </citation>
    <scope>NUCLEOTIDE SEQUENCE [LARGE SCALE GENOMIC DNA]</scope>
    <source>
        <strain evidence="5 7">3.5X</strain>
    </source>
</reference>
<evidence type="ECO:0000313" key="8">
    <source>
        <dbReference type="Proteomes" id="UP000560000"/>
    </source>
</evidence>
<feature type="region of interest" description="Disordered" evidence="4">
    <location>
        <begin position="1"/>
        <end position="60"/>
    </location>
</feature>
<organism evidence="5 7">
    <name type="scientific">Oleiagrimonas soli</name>
    <dbReference type="NCBI Taxonomy" id="1543381"/>
    <lineage>
        <taxon>Bacteria</taxon>
        <taxon>Pseudomonadati</taxon>
        <taxon>Pseudomonadota</taxon>
        <taxon>Gammaproteobacteria</taxon>
        <taxon>Lysobacterales</taxon>
        <taxon>Rhodanobacteraceae</taxon>
        <taxon>Oleiagrimonas</taxon>
    </lineage>
</organism>
<accession>A0A099CVG8</accession>
<feature type="compositionally biased region" description="Low complexity" evidence="4">
    <location>
        <begin position="40"/>
        <end position="52"/>
    </location>
</feature>
<proteinExistence type="inferred from homology"/>
<protein>
    <submittedName>
        <fullName evidence="6">30S ribosomal protein S31</fullName>
    </submittedName>
</protein>
<evidence type="ECO:0000256" key="2">
    <source>
        <dbReference type="ARBA" id="ARBA00022980"/>
    </source>
</evidence>
<keyword evidence="3" id="KW-0687">Ribonucleoprotein</keyword>
<dbReference type="STRING" id="1543381.LF63_0110410"/>
<dbReference type="GO" id="GO:1990904">
    <property type="term" value="C:ribonucleoprotein complex"/>
    <property type="evidence" value="ECO:0007669"/>
    <property type="project" value="UniProtKB-KW"/>
</dbReference>
<reference evidence="6 8" key="2">
    <citation type="submission" date="2020-08" db="EMBL/GenBank/DDBJ databases">
        <title>Genomic Encyclopedia of Type Strains, Phase IV (KMG-IV): sequencing the most valuable type-strain genomes for metagenomic binning, comparative biology and taxonomic classification.</title>
        <authorList>
            <person name="Goeker M."/>
        </authorList>
    </citation>
    <scope>NUCLEOTIDE SEQUENCE [LARGE SCALE GENOMIC DNA]</scope>
    <source>
        <strain evidence="6 8">DSM 107085</strain>
    </source>
</reference>
<keyword evidence="2 6" id="KW-0689">Ribosomal protein</keyword>
<comment type="caution">
    <text evidence="5">The sequence shown here is derived from an EMBL/GenBank/DDBJ whole genome shotgun (WGS) entry which is preliminary data.</text>
</comment>
<evidence type="ECO:0000256" key="4">
    <source>
        <dbReference type="SAM" id="MobiDB-lite"/>
    </source>
</evidence>
<sequence>MTVFVHHQGALHMGKGDKRTRKGKIYRGSHGNTRPRKGKSTAAAAAPAAPARKTARKKAS</sequence>
<dbReference type="GO" id="GO:0005840">
    <property type="term" value="C:ribosome"/>
    <property type="evidence" value="ECO:0007669"/>
    <property type="project" value="UniProtKB-KW"/>
</dbReference>
<dbReference type="EMBL" id="JROI01000011">
    <property type="protein sequence ID" value="KGI77676.1"/>
    <property type="molecule type" value="Genomic_DNA"/>
</dbReference>
<dbReference type="NCBIfam" id="TIGR04560">
    <property type="entry name" value="ribo_THX"/>
    <property type="match status" value="1"/>
</dbReference>
<name>A0A099CVG8_9GAMM</name>
<dbReference type="HOGENOM" id="CLU_209110_0_0_6"/>
<dbReference type="Proteomes" id="UP000560000">
    <property type="component" value="Unassembled WGS sequence"/>
</dbReference>
<feature type="compositionally biased region" description="Basic residues" evidence="4">
    <location>
        <begin position="18"/>
        <end position="39"/>
    </location>
</feature>
<evidence type="ECO:0000313" key="6">
    <source>
        <dbReference type="EMBL" id="MBB6182799.1"/>
    </source>
</evidence>
<gene>
    <name evidence="6" type="ORF">HNQ86_000144</name>
    <name evidence="5" type="ORF">LF63_0110410</name>
</gene>
<keyword evidence="7" id="KW-1185">Reference proteome</keyword>
<dbReference type="AlphaFoldDB" id="A0A099CVG8"/>
<evidence type="ECO:0000256" key="3">
    <source>
        <dbReference type="ARBA" id="ARBA00023274"/>
    </source>
</evidence>
<dbReference type="InterPro" id="IPR031414">
    <property type="entry name" value="Ribosomal_bTHX"/>
</dbReference>
<evidence type="ECO:0000256" key="1">
    <source>
        <dbReference type="ARBA" id="ARBA00010834"/>
    </source>
</evidence>
<comment type="similarity">
    <text evidence="1">Belongs to the bacterial ribosomal protein bTHX family.</text>
</comment>
<evidence type="ECO:0000313" key="7">
    <source>
        <dbReference type="Proteomes" id="UP000029708"/>
    </source>
</evidence>
<dbReference type="EMBL" id="JACHET010000001">
    <property type="protein sequence ID" value="MBB6182799.1"/>
    <property type="molecule type" value="Genomic_DNA"/>
</dbReference>
<evidence type="ECO:0000313" key="5">
    <source>
        <dbReference type="EMBL" id="KGI77676.1"/>
    </source>
</evidence>
<dbReference type="Proteomes" id="UP000029708">
    <property type="component" value="Unassembled WGS sequence"/>
</dbReference>
<dbReference type="RefSeq" id="WP_235205306.1">
    <property type="nucleotide sequence ID" value="NZ_JACHET010000001.1"/>
</dbReference>
<dbReference type="InterPro" id="IPR030826">
    <property type="entry name" value="Ribosomal_bTHX/bTHXc/bTHXm"/>
</dbReference>
<dbReference type="Pfam" id="PF17070">
    <property type="entry name" value="Thx"/>
    <property type="match status" value="1"/>
</dbReference>